<proteinExistence type="inferred from homology"/>
<dbReference type="Gene3D" id="1.20.1090.10">
    <property type="entry name" value="Dehydroquinate synthase-like - alpha domain"/>
    <property type="match status" value="1"/>
</dbReference>
<feature type="domain" description="Alcohol dehydrogenase iron-type/glycerol dehydrogenase GldA" evidence="4">
    <location>
        <begin position="17"/>
        <end position="186"/>
    </location>
</feature>
<dbReference type="CDD" id="cd08551">
    <property type="entry name" value="Fe-ADH"/>
    <property type="match status" value="1"/>
</dbReference>
<feature type="domain" description="Fe-containing alcohol dehydrogenase-like C-terminal" evidence="5">
    <location>
        <begin position="198"/>
        <end position="397"/>
    </location>
</feature>
<protein>
    <submittedName>
        <fullName evidence="6">Iron-containing alcohol dehydrogenase</fullName>
    </submittedName>
</protein>
<keyword evidence="2" id="KW-0560">Oxidoreductase</keyword>
<keyword evidence="3" id="KW-0520">NAD</keyword>
<name>A0ABT2Q8T6_9EURY</name>
<dbReference type="Pfam" id="PF00465">
    <property type="entry name" value="Fe-ADH"/>
    <property type="match status" value="1"/>
</dbReference>
<keyword evidence="7" id="KW-1185">Reference proteome</keyword>
<dbReference type="InterPro" id="IPR056798">
    <property type="entry name" value="ADH_Fe_C"/>
</dbReference>
<dbReference type="InterPro" id="IPR001670">
    <property type="entry name" value="ADH_Fe/GldA"/>
</dbReference>
<dbReference type="PANTHER" id="PTHR11496:SF102">
    <property type="entry name" value="ALCOHOL DEHYDROGENASE 4"/>
    <property type="match status" value="1"/>
</dbReference>
<dbReference type="EMBL" id="JAOPKB010000001">
    <property type="protein sequence ID" value="MCU4971321.1"/>
    <property type="molecule type" value="Genomic_DNA"/>
</dbReference>
<sequence>MFDGIGSMDDVYSVQSPDDVRYGMGAVDELEAFVANRGYESALVVTDADIVAAGAAEPVFDVLGDADVDVTTFDGVKPEPKLGMAESAAAELESTDADVVVGLGGGSCLDTAKLAGVLAEHDVPVRDMLGMGNVPGAGRPTVLLPTTAGTGSEVTHIGVFADEADENNKKVVYSNHLFAELALVDPELTRSLPAGVAAATGMDALSHAVEAYVSTLRTPFTDTLARQSIELIGESLREAVHQGEHNDDARYRMSLAATMAGQAFVNSGLGAVHALTYPLGVEYGIGHGRANAVLLPHVMRYNAPAEPGRLADVARLLGVRERDDETTLELAHRGADAVAALNDDIGIPNHISELGDIDESEFEGFADVAFEHSQHNIDRNPRTMDRDDVIGLFEAAY</sequence>
<dbReference type="Gene3D" id="3.40.50.1970">
    <property type="match status" value="1"/>
</dbReference>
<comment type="similarity">
    <text evidence="1">Belongs to the iron-containing alcohol dehydrogenase family.</text>
</comment>
<accession>A0ABT2Q8T6</accession>
<reference evidence="6 7" key="1">
    <citation type="submission" date="2022-09" db="EMBL/GenBank/DDBJ databases">
        <title>Enrichment on poylsaccharides allowed isolation of novel metabolic and taxonomic groups of Haloarchaea.</title>
        <authorList>
            <person name="Sorokin D.Y."/>
            <person name="Elcheninov A.G."/>
            <person name="Khizhniak T.V."/>
            <person name="Kolganova T.V."/>
            <person name="Kublanov I.V."/>
        </authorList>
    </citation>
    <scope>NUCLEOTIDE SEQUENCE [LARGE SCALE GENOMIC DNA]</scope>
    <source>
        <strain evidence="6 7">AArc-m2/3/4</strain>
    </source>
</reference>
<comment type="caution">
    <text evidence="6">The sequence shown here is derived from an EMBL/GenBank/DDBJ whole genome shotgun (WGS) entry which is preliminary data.</text>
</comment>
<organism evidence="6 7">
    <name type="scientific">Natronoglomus mannanivorans</name>
    <dbReference type="NCBI Taxonomy" id="2979990"/>
    <lineage>
        <taxon>Archaea</taxon>
        <taxon>Methanobacteriati</taxon>
        <taxon>Methanobacteriota</taxon>
        <taxon>Stenosarchaea group</taxon>
        <taxon>Halobacteria</taxon>
        <taxon>Halobacteriales</taxon>
        <taxon>Natrialbaceae</taxon>
        <taxon>Natronoglomus</taxon>
    </lineage>
</organism>
<evidence type="ECO:0000259" key="4">
    <source>
        <dbReference type="Pfam" id="PF00465"/>
    </source>
</evidence>
<dbReference type="PANTHER" id="PTHR11496">
    <property type="entry name" value="ALCOHOL DEHYDROGENASE"/>
    <property type="match status" value="1"/>
</dbReference>
<dbReference type="InterPro" id="IPR018211">
    <property type="entry name" value="ADH_Fe_CS"/>
</dbReference>
<evidence type="ECO:0000256" key="1">
    <source>
        <dbReference type="ARBA" id="ARBA00007358"/>
    </source>
</evidence>
<dbReference type="Pfam" id="PF25137">
    <property type="entry name" value="ADH_Fe_C"/>
    <property type="match status" value="1"/>
</dbReference>
<gene>
    <name evidence="6" type="ORF">OB955_01020</name>
</gene>
<evidence type="ECO:0000313" key="7">
    <source>
        <dbReference type="Proteomes" id="UP001320972"/>
    </source>
</evidence>
<evidence type="ECO:0000256" key="2">
    <source>
        <dbReference type="ARBA" id="ARBA00023002"/>
    </source>
</evidence>
<dbReference type="RefSeq" id="WP_338006742.1">
    <property type="nucleotide sequence ID" value="NZ_JAOPKB010000001.1"/>
</dbReference>
<evidence type="ECO:0000259" key="5">
    <source>
        <dbReference type="Pfam" id="PF25137"/>
    </source>
</evidence>
<evidence type="ECO:0000313" key="6">
    <source>
        <dbReference type="EMBL" id="MCU4971321.1"/>
    </source>
</evidence>
<dbReference type="SUPFAM" id="SSF56796">
    <property type="entry name" value="Dehydroquinate synthase-like"/>
    <property type="match status" value="1"/>
</dbReference>
<dbReference type="Proteomes" id="UP001320972">
    <property type="component" value="Unassembled WGS sequence"/>
</dbReference>
<dbReference type="InterPro" id="IPR039697">
    <property type="entry name" value="Alcohol_dehydrogenase_Fe"/>
</dbReference>
<evidence type="ECO:0000256" key="3">
    <source>
        <dbReference type="ARBA" id="ARBA00023027"/>
    </source>
</evidence>
<dbReference type="PROSITE" id="PS00913">
    <property type="entry name" value="ADH_IRON_1"/>
    <property type="match status" value="1"/>
</dbReference>